<keyword evidence="2" id="KW-1185">Reference proteome</keyword>
<organism evidence="1 2">
    <name type="scientific">Ancylostoma ceylanicum</name>
    <dbReference type="NCBI Taxonomy" id="53326"/>
    <lineage>
        <taxon>Eukaryota</taxon>
        <taxon>Metazoa</taxon>
        <taxon>Ecdysozoa</taxon>
        <taxon>Nematoda</taxon>
        <taxon>Chromadorea</taxon>
        <taxon>Rhabditida</taxon>
        <taxon>Rhabditina</taxon>
        <taxon>Rhabditomorpha</taxon>
        <taxon>Strongyloidea</taxon>
        <taxon>Ancylostomatidae</taxon>
        <taxon>Ancylostomatinae</taxon>
        <taxon>Ancylostoma</taxon>
    </lineage>
</organism>
<name>A0A016U8X8_9BILA</name>
<dbReference type="AlphaFoldDB" id="A0A016U8X8"/>
<comment type="caution">
    <text evidence="1">The sequence shown here is derived from an EMBL/GenBank/DDBJ whole genome shotgun (WGS) entry which is preliminary data.</text>
</comment>
<evidence type="ECO:0000313" key="2">
    <source>
        <dbReference type="Proteomes" id="UP000024635"/>
    </source>
</evidence>
<evidence type="ECO:0000313" key="1">
    <source>
        <dbReference type="EMBL" id="EYC11585.1"/>
    </source>
</evidence>
<proteinExistence type="predicted"/>
<reference evidence="2" key="1">
    <citation type="journal article" date="2015" name="Nat. Genet.">
        <title>The genome and transcriptome of the zoonotic hookworm Ancylostoma ceylanicum identify infection-specific gene families.</title>
        <authorList>
            <person name="Schwarz E.M."/>
            <person name="Hu Y."/>
            <person name="Antoshechkin I."/>
            <person name="Miller M.M."/>
            <person name="Sternberg P.W."/>
            <person name="Aroian R.V."/>
        </authorList>
    </citation>
    <scope>NUCLEOTIDE SEQUENCE</scope>
    <source>
        <strain evidence="2">HY135</strain>
    </source>
</reference>
<accession>A0A016U8X8</accession>
<gene>
    <name evidence="1" type="primary">Acey_s0050.g1990</name>
    <name evidence="1" type="ORF">Y032_0050g1990</name>
</gene>
<sequence length="103" mass="11719">MKHSRKAAAWRPRRITPAMSQRNGLATGLRGGCMRRLQYGERHLCRSGKISIGNNSFAKGCRKRRGISRCSDPKISLRWRVHSKIGQLLTASVCKICRRRQVS</sequence>
<dbReference type="EMBL" id="JARK01001386">
    <property type="protein sequence ID" value="EYC11585.1"/>
    <property type="molecule type" value="Genomic_DNA"/>
</dbReference>
<protein>
    <submittedName>
        <fullName evidence="1">Uncharacterized protein</fullName>
    </submittedName>
</protein>
<dbReference type="Proteomes" id="UP000024635">
    <property type="component" value="Unassembled WGS sequence"/>
</dbReference>